<reference evidence="3" key="1">
    <citation type="submission" date="2020-03" db="EMBL/GenBank/DDBJ databases">
        <title>The deep terrestrial virosphere.</title>
        <authorList>
            <person name="Holmfeldt K."/>
            <person name="Nilsson E."/>
            <person name="Simone D."/>
            <person name="Lopez-Fernandez M."/>
            <person name="Wu X."/>
            <person name="de Brujin I."/>
            <person name="Lundin D."/>
            <person name="Andersson A."/>
            <person name="Bertilsson S."/>
            <person name="Dopson M."/>
        </authorList>
    </citation>
    <scope>NUCLEOTIDE SEQUENCE</scope>
    <source>
        <strain evidence="3">MM415B01477</strain>
    </source>
</reference>
<evidence type="ECO:0000313" key="3">
    <source>
        <dbReference type="EMBL" id="QJA58253.1"/>
    </source>
</evidence>
<proteinExistence type="predicted"/>
<organism evidence="3">
    <name type="scientific">viral metagenome</name>
    <dbReference type="NCBI Taxonomy" id="1070528"/>
    <lineage>
        <taxon>unclassified sequences</taxon>
        <taxon>metagenomes</taxon>
        <taxon>organismal metagenomes</taxon>
    </lineage>
</organism>
<dbReference type="EMBL" id="MT141315">
    <property type="protein sequence ID" value="QJA58253.1"/>
    <property type="molecule type" value="Genomic_DNA"/>
</dbReference>
<dbReference type="InterPro" id="IPR038729">
    <property type="entry name" value="Rad50/SbcC_AAA"/>
</dbReference>
<gene>
    <name evidence="3" type="ORF">MM415B01477_0015</name>
</gene>
<protein>
    <submittedName>
        <fullName evidence="3">Putative ATPase domain containing protein</fullName>
    </submittedName>
</protein>
<dbReference type="GO" id="GO:0006302">
    <property type="term" value="P:double-strand break repair"/>
    <property type="evidence" value="ECO:0007669"/>
    <property type="project" value="InterPro"/>
</dbReference>
<dbReference type="InterPro" id="IPR027417">
    <property type="entry name" value="P-loop_NTPase"/>
</dbReference>
<dbReference type="AlphaFoldDB" id="A0A6M3ILI9"/>
<feature type="coiled-coil region" evidence="1">
    <location>
        <begin position="299"/>
        <end position="343"/>
    </location>
</feature>
<dbReference type="GO" id="GO:0016887">
    <property type="term" value="F:ATP hydrolysis activity"/>
    <property type="evidence" value="ECO:0007669"/>
    <property type="project" value="InterPro"/>
</dbReference>
<accession>A0A6M3ILI9</accession>
<evidence type="ECO:0000256" key="1">
    <source>
        <dbReference type="SAM" id="Coils"/>
    </source>
</evidence>
<name>A0A6M3ILI9_9ZZZZ</name>
<evidence type="ECO:0000259" key="2">
    <source>
        <dbReference type="Pfam" id="PF13476"/>
    </source>
</evidence>
<keyword evidence="1" id="KW-0175">Coiled coil</keyword>
<sequence>MIKNIDIELWQSHKKTSLPLDPGVNMLTGDTESGKSAVLKAVDWIINNNPGGEDLEGARSNWDKKKGVTKGSIATDSHTVTRIKSNSNNEYQLDGESFKAFGQGVPKEVQDALNIGPINIQRQEDKKAEGRHLFLLTASSGEIARYLNKIVDLDIIDKAHTNIEKVKRRTSTELSIHQDALRDQQRELKEDFADLERRERDIEALAKLERESAALKRSLDSLTQLNNSIARENQAIVPLMKRIGAEEQVNRLLETARSISADAERLRTLNRLTREIEDNQRICDSLSGAGKAEKQIDGLLGLVREIEQLKRRRDSLRDYGGLIADAEADIKRYGQDIVNTTKQFNSLMPERCPLCGK</sequence>
<dbReference type="SUPFAM" id="SSF52540">
    <property type="entry name" value="P-loop containing nucleoside triphosphate hydrolases"/>
    <property type="match status" value="1"/>
</dbReference>
<dbReference type="Pfam" id="PF13476">
    <property type="entry name" value="AAA_23"/>
    <property type="match status" value="1"/>
</dbReference>
<feature type="coiled-coil region" evidence="1">
    <location>
        <begin position="178"/>
        <end position="225"/>
    </location>
</feature>
<dbReference type="Gene3D" id="3.40.50.300">
    <property type="entry name" value="P-loop containing nucleotide triphosphate hydrolases"/>
    <property type="match status" value="1"/>
</dbReference>
<feature type="domain" description="Rad50/SbcC-type AAA" evidence="2">
    <location>
        <begin position="5"/>
        <end position="225"/>
    </location>
</feature>